<feature type="short sequence motif" description="GXGXXG" evidence="4">
    <location>
        <begin position="41"/>
        <end position="46"/>
    </location>
</feature>
<dbReference type="GO" id="GO:0016042">
    <property type="term" value="P:lipid catabolic process"/>
    <property type="evidence" value="ECO:0007669"/>
    <property type="project" value="UniProtKB-UniRule"/>
</dbReference>
<dbReference type="OrthoDB" id="626167at2759"/>
<feature type="active site" description="Proton acceptor" evidence="4">
    <location>
        <position position="270"/>
    </location>
</feature>
<evidence type="ECO:0000313" key="8">
    <source>
        <dbReference type="EMBL" id="KAH7125865.1"/>
    </source>
</evidence>
<feature type="active site" description="Nucleophile" evidence="4">
    <location>
        <position position="101"/>
    </location>
</feature>
<evidence type="ECO:0000256" key="4">
    <source>
        <dbReference type="PROSITE-ProRule" id="PRU01161"/>
    </source>
</evidence>
<dbReference type="SUPFAM" id="SSF52151">
    <property type="entry name" value="FabD/lysophospholipase-like"/>
    <property type="match status" value="1"/>
</dbReference>
<organism evidence="8 9">
    <name type="scientific">Dactylonectria macrodidyma</name>
    <dbReference type="NCBI Taxonomy" id="307937"/>
    <lineage>
        <taxon>Eukaryota</taxon>
        <taxon>Fungi</taxon>
        <taxon>Dikarya</taxon>
        <taxon>Ascomycota</taxon>
        <taxon>Pezizomycotina</taxon>
        <taxon>Sordariomycetes</taxon>
        <taxon>Hypocreomycetidae</taxon>
        <taxon>Hypocreales</taxon>
        <taxon>Nectriaceae</taxon>
        <taxon>Dactylonectria</taxon>
    </lineage>
</organism>
<dbReference type="Proteomes" id="UP000738349">
    <property type="component" value="Unassembled WGS sequence"/>
</dbReference>
<keyword evidence="6" id="KW-0812">Transmembrane</keyword>
<dbReference type="PANTHER" id="PTHR24185">
    <property type="entry name" value="CALCIUM-INDEPENDENT PHOSPHOLIPASE A2-GAMMA"/>
    <property type="match status" value="1"/>
</dbReference>
<evidence type="ECO:0000256" key="1">
    <source>
        <dbReference type="ARBA" id="ARBA00022801"/>
    </source>
</evidence>
<dbReference type="GO" id="GO:0047499">
    <property type="term" value="F:calcium-independent phospholipase A2 activity"/>
    <property type="evidence" value="ECO:0007669"/>
    <property type="project" value="TreeGrafter"/>
</dbReference>
<evidence type="ECO:0000259" key="7">
    <source>
        <dbReference type="PROSITE" id="PS51635"/>
    </source>
</evidence>
<keyword evidence="6" id="KW-0472">Membrane</keyword>
<dbReference type="GO" id="GO:0046486">
    <property type="term" value="P:glycerolipid metabolic process"/>
    <property type="evidence" value="ECO:0007669"/>
    <property type="project" value="UniProtKB-ARBA"/>
</dbReference>
<feature type="short sequence motif" description="GXSXG" evidence="4">
    <location>
        <begin position="99"/>
        <end position="103"/>
    </location>
</feature>
<sequence length="527" mass="59528">MSASDSSRSTPEQVIRRADTNAIRTKAKKNPWAPIVLSLDGGGIKGLSELFLMLKIMDRIEELIMEGISEESNIKDDKLFAFTKDPILLPCYFFDFMVGTSTGGLIAVMLGRLRMSVRDAIKAYWCLGNDIFLSHRVARPYSSTKLKDAIIRVITDHCGCHEPGQDCHDTEPLRQYDYAEENDISYNKTPHRQNFTCKVALVAQRKKKGSQVPYLFRSYNHSRRSEGDLLEHNPMTLGGKALHMWKACRATSAAPFYFKSMAIGRDDFLDGGAGNNNPSNIAWNEARWMSKPVHPQPNATSGNGTVAAVISLGCGEKEKHHLFGNQTSIFYLFQAMRYGKSRISDTESAHNETHRLAGASDSDYFRFSVKPTDGDRGNKGLADVKLSDCVRESKRRLWGYGPLKEARQPVGGTELPLPDWYTALQTEATPQGERRKKGGFKPEKFWYTTFDTIFHRTEEYCKLHNDGGEDVRGDIDRCAKTLLSYARARQADDPERWKCHVSHPDPAHDFFLESTRRPRPRQEENGG</sequence>
<protein>
    <submittedName>
        <fullName evidence="8">Lipid acyl hydrolase</fullName>
    </submittedName>
</protein>
<keyword evidence="1 4" id="KW-0378">Hydrolase</keyword>
<comment type="caution">
    <text evidence="8">The sequence shown here is derived from an EMBL/GenBank/DDBJ whole genome shotgun (WGS) entry which is preliminary data.</text>
</comment>
<dbReference type="InterPro" id="IPR002641">
    <property type="entry name" value="PNPLA_dom"/>
</dbReference>
<dbReference type="PANTHER" id="PTHR24185:SF1">
    <property type="entry name" value="CALCIUM-INDEPENDENT PHOSPHOLIPASE A2-GAMMA"/>
    <property type="match status" value="1"/>
</dbReference>
<keyword evidence="2 4" id="KW-0442">Lipid degradation</keyword>
<gene>
    <name evidence="8" type="ORF">EDB81DRAFT_201625</name>
</gene>
<keyword evidence="9" id="KW-1185">Reference proteome</keyword>
<evidence type="ECO:0000256" key="2">
    <source>
        <dbReference type="ARBA" id="ARBA00022963"/>
    </source>
</evidence>
<evidence type="ECO:0000256" key="6">
    <source>
        <dbReference type="SAM" id="Phobius"/>
    </source>
</evidence>
<dbReference type="Pfam" id="PF01734">
    <property type="entry name" value="Patatin"/>
    <property type="match status" value="1"/>
</dbReference>
<reference evidence="8" key="1">
    <citation type="journal article" date="2021" name="Nat. Commun.">
        <title>Genetic determinants of endophytism in the Arabidopsis root mycobiome.</title>
        <authorList>
            <person name="Mesny F."/>
            <person name="Miyauchi S."/>
            <person name="Thiergart T."/>
            <person name="Pickel B."/>
            <person name="Atanasova L."/>
            <person name="Karlsson M."/>
            <person name="Huettel B."/>
            <person name="Barry K.W."/>
            <person name="Haridas S."/>
            <person name="Chen C."/>
            <person name="Bauer D."/>
            <person name="Andreopoulos W."/>
            <person name="Pangilinan J."/>
            <person name="LaButti K."/>
            <person name="Riley R."/>
            <person name="Lipzen A."/>
            <person name="Clum A."/>
            <person name="Drula E."/>
            <person name="Henrissat B."/>
            <person name="Kohler A."/>
            <person name="Grigoriev I.V."/>
            <person name="Martin F.M."/>
            <person name="Hacquard S."/>
        </authorList>
    </citation>
    <scope>NUCLEOTIDE SEQUENCE</scope>
    <source>
        <strain evidence="8">MPI-CAGE-AT-0147</strain>
    </source>
</reference>
<accession>A0A9P9DSK3</accession>
<feature type="short sequence motif" description="DGA/G" evidence="4">
    <location>
        <begin position="270"/>
        <end position="272"/>
    </location>
</feature>
<evidence type="ECO:0000256" key="5">
    <source>
        <dbReference type="SAM" id="MobiDB-lite"/>
    </source>
</evidence>
<dbReference type="GO" id="GO:0019369">
    <property type="term" value="P:arachidonate metabolic process"/>
    <property type="evidence" value="ECO:0007669"/>
    <property type="project" value="TreeGrafter"/>
</dbReference>
<evidence type="ECO:0000256" key="3">
    <source>
        <dbReference type="ARBA" id="ARBA00023098"/>
    </source>
</evidence>
<proteinExistence type="predicted"/>
<dbReference type="PROSITE" id="PS51635">
    <property type="entry name" value="PNPLA"/>
    <property type="match status" value="1"/>
</dbReference>
<dbReference type="GO" id="GO:0016020">
    <property type="term" value="C:membrane"/>
    <property type="evidence" value="ECO:0007669"/>
    <property type="project" value="TreeGrafter"/>
</dbReference>
<keyword evidence="3 4" id="KW-0443">Lipid metabolism</keyword>
<dbReference type="AlphaFoldDB" id="A0A9P9DSK3"/>
<dbReference type="EMBL" id="JAGMUV010000020">
    <property type="protein sequence ID" value="KAH7125865.1"/>
    <property type="molecule type" value="Genomic_DNA"/>
</dbReference>
<evidence type="ECO:0000313" key="9">
    <source>
        <dbReference type="Proteomes" id="UP000738349"/>
    </source>
</evidence>
<feature type="region of interest" description="Disordered" evidence="5">
    <location>
        <begin position="508"/>
        <end position="527"/>
    </location>
</feature>
<dbReference type="InterPro" id="IPR016035">
    <property type="entry name" value="Acyl_Trfase/lysoPLipase"/>
</dbReference>
<dbReference type="Gene3D" id="3.40.1090.10">
    <property type="entry name" value="Cytosolic phospholipase A2 catalytic domain"/>
    <property type="match status" value="1"/>
</dbReference>
<feature type="transmembrane region" description="Helical" evidence="6">
    <location>
        <begin position="87"/>
        <end position="110"/>
    </location>
</feature>
<feature type="domain" description="PNPLA" evidence="7">
    <location>
        <begin position="37"/>
        <end position="283"/>
    </location>
</feature>
<name>A0A9P9DSK3_9HYPO</name>
<keyword evidence="6" id="KW-1133">Transmembrane helix</keyword>